<dbReference type="Gene3D" id="2.40.30.170">
    <property type="match status" value="1"/>
</dbReference>
<protein>
    <submittedName>
        <fullName evidence="8">Efflux RND transporter periplasmic adaptor subunit</fullName>
    </submittedName>
</protein>
<organism evidence="8 9">
    <name type="scientific">Echinimonas agarilytica</name>
    <dbReference type="NCBI Taxonomy" id="1215918"/>
    <lineage>
        <taxon>Bacteria</taxon>
        <taxon>Pseudomonadati</taxon>
        <taxon>Pseudomonadota</taxon>
        <taxon>Gammaproteobacteria</taxon>
        <taxon>Alteromonadales</taxon>
        <taxon>Echinimonadaceae</taxon>
        <taxon>Echinimonas</taxon>
    </lineage>
</organism>
<dbReference type="InterPro" id="IPR058625">
    <property type="entry name" value="MdtA-like_BSH"/>
</dbReference>
<dbReference type="PANTHER" id="PTHR30469">
    <property type="entry name" value="MULTIDRUG RESISTANCE PROTEIN MDTA"/>
    <property type="match status" value="1"/>
</dbReference>
<dbReference type="AlphaFoldDB" id="A0AA41W447"/>
<evidence type="ECO:0000259" key="5">
    <source>
        <dbReference type="Pfam" id="PF25917"/>
    </source>
</evidence>
<dbReference type="PANTHER" id="PTHR30469:SF13">
    <property type="entry name" value="HAE1 FAMILY EFFLUX PUMP MFP COMPONENT"/>
    <property type="match status" value="1"/>
</dbReference>
<keyword evidence="9" id="KW-1185">Reference proteome</keyword>
<evidence type="ECO:0000259" key="6">
    <source>
        <dbReference type="Pfam" id="PF25954"/>
    </source>
</evidence>
<comment type="caution">
    <text evidence="8">The sequence shown here is derived from an EMBL/GenBank/DDBJ whole genome shotgun (WGS) entry which is preliminary data.</text>
</comment>
<dbReference type="Pfam" id="PF25917">
    <property type="entry name" value="BSH_RND"/>
    <property type="match status" value="1"/>
</dbReference>
<dbReference type="SUPFAM" id="SSF111369">
    <property type="entry name" value="HlyD-like secretion proteins"/>
    <property type="match status" value="1"/>
</dbReference>
<evidence type="ECO:0000313" key="8">
    <source>
        <dbReference type="EMBL" id="MCM2678495.1"/>
    </source>
</evidence>
<sequence>MLKPIFSITAIILCIASYLYFSEANSHQNMQPPVRTVPVTTASVEGLALPKKLALVSNLEAWHAVTIAPEVSGRIAHLAVKSGQRVEQDQLLVQLDNSQQKALQNEAIAELKEANRQLNERIRLSKSGAVSASELAISESDVAMSEARLASATAELEKRTLRAPFSGVVGLISHATGAQVNAAEQLMTLDQLDTLRLDLAVPQRYIADLGSGQTISGSVDTYPSHEFLGTLEVIDSRVDQMSMNVSVRYAFDNGNGLLKPGMMVRVNLEMPTETSPVVPIQALEYSGSDRYVYLINNEQIAHKQLIIPGDRLGNQIVVQNGVNIGDRIVVQGLVAISDGALVAEQAQVDTPSEVIQ</sequence>
<feature type="domain" description="Multidrug resistance protein MdtA-like C-terminal permuted SH3" evidence="7">
    <location>
        <begin position="277"/>
        <end position="333"/>
    </location>
</feature>
<dbReference type="InterPro" id="IPR058627">
    <property type="entry name" value="MdtA-like_C"/>
</dbReference>
<dbReference type="InterPro" id="IPR058792">
    <property type="entry name" value="Beta-barrel_RND_2"/>
</dbReference>
<dbReference type="GO" id="GO:0015562">
    <property type="term" value="F:efflux transmembrane transporter activity"/>
    <property type="evidence" value="ECO:0007669"/>
    <property type="project" value="TreeGrafter"/>
</dbReference>
<dbReference type="Proteomes" id="UP001165393">
    <property type="component" value="Unassembled WGS sequence"/>
</dbReference>
<dbReference type="SUPFAM" id="SSF51161">
    <property type="entry name" value="Trimeric LpxA-like enzymes"/>
    <property type="match status" value="1"/>
</dbReference>
<dbReference type="RefSeq" id="WP_251259859.1">
    <property type="nucleotide sequence ID" value="NZ_JAMQGP010000001.1"/>
</dbReference>
<gene>
    <name evidence="8" type="ORF">NAF29_02270</name>
</gene>
<feature type="coiled-coil region" evidence="4">
    <location>
        <begin position="97"/>
        <end position="128"/>
    </location>
</feature>
<comment type="subcellular location">
    <subcellularLocation>
        <location evidence="1">Cell envelope</location>
    </subcellularLocation>
</comment>
<dbReference type="GO" id="GO:1990281">
    <property type="term" value="C:efflux pump complex"/>
    <property type="evidence" value="ECO:0007669"/>
    <property type="project" value="TreeGrafter"/>
</dbReference>
<keyword evidence="4" id="KW-0175">Coiled coil</keyword>
<keyword evidence="3" id="KW-0813">Transport</keyword>
<dbReference type="Gene3D" id="1.10.287.470">
    <property type="entry name" value="Helix hairpin bin"/>
    <property type="match status" value="1"/>
</dbReference>
<dbReference type="Pfam" id="PF25954">
    <property type="entry name" value="Beta-barrel_RND_2"/>
    <property type="match status" value="1"/>
</dbReference>
<feature type="domain" description="CusB-like beta-barrel" evidence="6">
    <location>
        <begin position="197"/>
        <end position="269"/>
    </location>
</feature>
<dbReference type="EMBL" id="JAMQGP010000001">
    <property type="protein sequence ID" value="MCM2678495.1"/>
    <property type="molecule type" value="Genomic_DNA"/>
</dbReference>
<dbReference type="Gene3D" id="2.40.420.20">
    <property type="match status" value="1"/>
</dbReference>
<dbReference type="Pfam" id="PF25967">
    <property type="entry name" value="RND-MFP_C"/>
    <property type="match status" value="1"/>
</dbReference>
<evidence type="ECO:0000259" key="7">
    <source>
        <dbReference type="Pfam" id="PF25967"/>
    </source>
</evidence>
<name>A0AA41W447_9GAMM</name>
<dbReference type="FunFam" id="2.40.30.170:FF:000010">
    <property type="entry name" value="Efflux RND transporter periplasmic adaptor subunit"/>
    <property type="match status" value="1"/>
</dbReference>
<evidence type="ECO:0000256" key="1">
    <source>
        <dbReference type="ARBA" id="ARBA00004196"/>
    </source>
</evidence>
<dbReference type="NCBIfam" id="TIGR01730">
    <property type="entry name" value="RND_mfp"/>
    <property type="match status" value="1"/>
</dbReference>
<dbReference type="InterPro" id="IPR006143">
    <property type="entry name" value="RND_pump_MFP"/>
</dbReference>
<dbReference type="Gene3D" id="2.40.50.100">
    <property type="match status" value="1"/>
</dbReference>
<evidence type="ECO:0000256" key="4">
    <source>
        <dbReference type="SAM" id="Coils"/>
    </source>
</evidence>
<accession>A0AA41W447</accession>
<dbReference type="InterPro" id="IPR011004">
    <property type="entry name" value="Trimer_LpxA-like_sf"/>
</dbReference>
<reference evidence="8 9" key="1">
    <citation type="journal article" date="2013" name="Antonie Van Leeuwenhoek">
        <title>Echinimonas agarilytica gen. nov., sp. nov., a new gammaproteobacterium isolated from the sea urchin Strongylocentrotus intermedius.</title>
        <authorList>
            <person name="Nedashkovskaya O.I."/>
            <person name="Stenkova A.M."/>
            <person name="Zhukova N.V."/>
            <person name="Van Trappen S."/>
            <person name="Lee J.S."/>
            <person name="Kim S.B."/>
        </authorList>
    </citation>
    <scope>NUCLEOTIDE SEQUENCE [LARGE SCALE GENOMIC DNA]</scope>
    <source>
        <strain evidence="8 9">KMM 6351</strain>
    </source>
</reference>
<evidence type="ECO:0000313" key="9">
    <source>
        <dbReference type="Proteomes" id="UP001165393"/>
    </source>
</evidence>
<proteinExistence type="inferred from homology"/>
<comment type="similarity">
    <text evidence="2">Belongs to the membrane fusion protein (MFP) (TC 8.A.1) family.</text>
</comment>
<evidence type="ECO:0000256" key="3">
    <source>
        <dbReference type="ARBA" id="ARBA00022448"/>
    </source>
</evidence>
<feature type="domain" description="Multidrug resistance protein MdtA-like barrel-sandwich hybrid" evidence="5">
    <location>
        <begin position="64"/>
        <end position="186"/>
    </location>
</feature>
<evidence type="ECO:0000256" key="2">
    <source>
        <dbReference type="ARBA" id="ARBA00009477"/>
    </source>
</evidence>